<proteinExistence type="predicted"/>
<dbReference type="AlphaFoldDB" id="A0ABD6EGU8"/>
<evidence type="ECO:0000313" key="2">
    <source>
        <dbReference type="Proteomes" id="UP001608902"/>
    </source>
</evidence>
<gene>
    <name evidence="1" type="ORF">AB6A40_005145</name>
</gene>
<sequence>MTYRGLFRLESVREREKLKLLSGARQCFINTQKKILYLRCKRNYMYKSLVFSGMSCLGSWPNRSDDLALSTFANPALGALKGTEFRTQSYSFAQNIASVWINRRKIELPFIARQSATGHFFRLIWRVSNLNMVAFICAMPSDCAVA</sequence>
<dbReference type="EMBL" id="JBGFUD010003203">
    <property type="protein sequence ID" value="MFH4978436.1"/>
    <property type="molecule type" value="Genomic_DNA"/>
</dbReference>
<protein>
    <submittedName>
        <fullName evidence="1">Uncharacterized protein</fullName>
    </submittedName>
</protein>
<keyword evidence="2" id="KW-1185">Reference proteome</keyword>
<name>A0ABD6EGU8_9BILA</name>
<reference evidence="1 2" key="1">
    <citation type="submission" date="2024-08" db="EMBL/GenBank/DDBJ databases">
        <title>Gnathostoma spinigerum genome.</title>
        <authorList>
            <person name="Gonzalez-Bertolin B."/>
            <person name="Monzon S."/>
            <person name="Zaballos A."/>
            <person name="Jimenez P."/>
            <person name="Dekumyoy P."/>
            <person name="Varona S."/>
            <person name="Cuesta I."/>
            <person name="Sumanam S."/>
            <person name="Adisakwattana P."/>
            <person name="Gasser R.B."/>
            <person name="Hernandez-Gonzalez A."/>
            <person name="Young N.D."/>
            <person name="Perteguer M.J."/>
        </authorList>
    </citation>
    <scope>NUCLEOTIDE SEQUENCE [LARGE SCALE GENOMIC DNA]</scope>
    <source>
        <strain evidence="1">AL3</strain>
        <tissue evidence="1">Liver</tissue>
    </source>
</reference>
<organism evidence="1 2">
    <name type="scientific">Gnathostoma spinigerum</name>
    <dbReference type="NCBI Taxonomy" id="75299"/>
    <lineage>
        <taxon>Eukaryota</taxon>
        <taxon>Metazoa</taxon>
        <taxon>Ecdysozoa</taxon>
        <taxon>Nematoda</taxon>
        <taxon>Chromadorea</taxon>
        <taxon>Rhabditida</taxon>
        <taxon>Spirurina</taxon>
        <taxon>Gnathostomatomorpha</taxon>
        <taxon>Gnathostomatoidea</taxon>
        <taxon>Gnathostomatidae</taxon>
        <taxon>Gnathostoma</taxon>
    </lineage>
</organism>
<evidence type="ECO:0000313" key="1">
    <source>
        <dbReference type="EMBL" id="MFH4978436.1"/>
    </source>
</evidence>
<comment type="caution">
    <text evidence="1">The sequence shown here is derived from an EMBL/GenBank/DDBJ whole genome shotgun (WGS) entry which is preliminary data.</text>
</comment>
<accession>A0ABD6EGU8</accession>
<dbReference type="Proteomes" id="UP001608902">
    <property type="component" value="Unassembled WGS sequence"/>
</dbReference>